<name>A0ABD2NGP3_9CUCU</name>
<sequence>MTRLKSLQKSSTKKKKGNIFVLSLEDPNSSDVGQSSEDEYECTNKVTDTHLELPLVGYMDQEWDSIGNFGRRGVWFRTGSCPGTIQKLQESTVYFDNFFNTLDLIVFLQHEYVLSSLGTIRSNRLKGILEADKNLMKRGCGSMDNRRDNIGVAAVEWADSKCVKLASSCSADSALFYLKRYA</sequence>
<dbReference type="PANTHER" id="PTHR47272:SF1">
    <property type="entry name" value="PIGGYBAC TRANSPOSABLE ELEMENT-DERIVED PROTEIN 3-LIKE"/>
    <property type="match status" value="1"/>
</dbReference>
<keyword evidence="3" id="KW-1185">Reference proteome</keyword>
<feature type="domain" description="PiggyBac transposable element-derived protein" evidence="1">
    <location>
        <begin position="88"/>
        <end position="173"/>
    </location>
</feature>
<organism evidence="2 3">
    <name type="scientific">Cryptolaemus montrouzieri</name>
    <dbReference type="NCBI Taxonomy" id="559131"/>
    <lineage>
        <taxon>Eukaryota</taxon>
        <taxon>Metazoa</taxon>
        <taxon>Ecdysozoa</taxon>
        <taxon>Arthropoda</taxon>
        <taxon>Hexapoda</taxon>
        <taxon>Insecta</taxon>
        <taxon>Pterygota</taxon>
        <taxon>Neoptera</taxon>
        <taxon>Endopterygota</taxon>
        <taxon>Coleoptera</taxon>
        <taxon>Polyphaga</taxon>
        <taxon>Cucujiformia</taxon>
        <taxon>Coccinelloidea</taxon>
        <taxon>Coccinellidae</taxon>
        <taxon>Scymninae</taxon>
        <taxon>Scymnini</taxon>
        <taxon>Cryptolaemus</taxon>
    </lineage>
</organism>
<dbReference type="EMBL" id="JABFTP020000103">
    <property type="protein sequence ID" value="KAL3277557.1"/>
    <property type="molecule type" value="Genomic_DNA"/>
</dbReference>
<dbReference type="PANTHER" id="PTHR47272">
    <property type="entry name" value="DDE_TNP_1_7 DOMAIN-CONTAINING PROTEIN"/>
    <property type="match status" value="1"/>
</dbReference>
<reference evidence="2 3" key="1">
    <citation type="journal article" date="2021" name="BMC Biol.">
        <title>Horizontally acquired antibacterial genes associated with adaptive radiation of ladybird beetles.</title>
        <authorList>
            <person name="Li H.S."/>
            <person name="Tang X.F."/>
            <person name="Huang Y.H."/>
            <person name="Xu Z.Y."/>
            <person name="Chen M.L."/>
            <person name="Du X.Y."/>
            <person name="Qiu B.Y."/>
            <person name="Chen P.T."/>
            <person name="Zhang W."/>
            <person name="Slipinski A."/>
            <person name="Escalona H.E."/>
            <person name="Waterhouse R.M."/>
            <person name="Zwick A."/>
            <person name="Pang H."/>
        </authorList>
    </citation>
    <scope>NUCLEOTIDE SEQUENCE [LARGE SCALE GENOMIC DNA]</scope>
    <source>
        <strain evidence="2">SYSU2018</strain>
    </source>
</reference>
<dbReference type="Pfam" id="PF13843">
    <property type="entry name" value="DDE_Tnp_1_7"/>
    <property type="match status" value="1"/>
</dbReference>
<evidence type="ECO:0000313" key="3">
    <source>
        <dbReference type="Proteomes" id="UP001516400"/>
    </source>
</evidence>
<evidence type="ECO:0000313" key="2">
    <source>
        <dbReference type="EMBL" id="KAL3277557.1"/>
    </source>
</evidence>
<dbReference type="Proteomes" id="UP001516400">
    <property type="component" value="Unassembled WGS sequence"/>
</dbReference>
<gene>
    <name evidence="2" type="ORF">HHI36_012901</name>
</gene>
<evidence type="ECO:0000259" key="1">
    <source>
        <dbReference type="Pfam" id="PF13843"/>
    </source>
</evidence>
<accession>A0ABD2NGP3</accession>
<comment type="caution">
    <text evidence="2">The sequence shown here is derived from an EMBL/GenBank/DDBJ whole genome shotgun (WGS) entry which is preliminary data.</text>
</comment>
<dbReference type="AlphaFoldDB" id="A0ABD2NGP3"/>
<proteinExistence type="predicted"/>
<dbReference type="InterPro" id="IPR029526">
    <property type="entry name" value="PGBD"/>
</dbReference>
<protein>
    <recommendedName>
        <fullName evidence="1">PiggyBac transposable element-derived protein domain-containing protein</fullName>
    </recommendedName>
</protein>